<accession>A0ABP0C6I6</accession>
<dbReference type="InterPro" id="IPR018871">
    <property type="entry name" value="GLEYA_adhesin_domain"/>
</dbReference>
<comment type="caution">
    <text evidence="3">The sequence shown here is derived from an EMBL/GenBank/DDBJ whole genome shotgun (WGS) entry which is preliminary data.</text>
</comment>
<dbReference type="Gene3D" id="2.60.120.1560">
    <property type="match status" value="1"/>
</dbReference>
<dbReference type="Proteomes" id="UP001642482">
    <property type="component" value="Unassembled WGS sequence"/>
</dbReference>
<protein>
    <recommendedName>
        <fullName evidence="2">PA14 domain-containing protein</fullName>
    </recommendedName>
</protein>
<gene>
    <name evidence="3" type="ORF">SEUCBS140593_006592</name>
</gene>
<reference evidence="3 4" key="1">
    <citation type="submission" date="2024-01" db="EMBL/GenBank/DDBJ databases">
        <authorList>
            <person name="Allen C."/>
            <person name="Tagirdzhanova G."/>
        </authorList>
    </citation>
    <scope>NUCLEOTIDE SEQUENCE [LARGE SCALE GENOMIC DNA]</scope>
</reference>
<proteinExistence type="predicted"/>
<evidence type="ECO:0000313" key="3">
    <source>
        <dbReference type="EMBL" id="CAK7227486.1"/>
    </source>
</evidence>
<evidence type="ECO:0000313" key="4">
    <source>
        <dbReference type="Proteomes" id="UP001642482"/>
    </source>
</evidence>
<dbReference type="PROSITE" id="PS51820">
    <property type="entry name" value="PA14"/>
    <property type="match status" value="1"/>
</dbReference>
<dbReference type="EMBL" id="CAWUHD010000073">
    <property type="protein sequence ID" value="CAK7227486.1"/>
    <property type="molecule type" value="Genomic_DNA"/>
</dbReference>
<feature type="domain" description="PA14" evidence="2">
    <location>
        <begin position="224"/>
        <end position="379"/>
    </location>
</feature>
<evidence type="ECO:0000256" key="1">
    <source>
        <dbReference type="SAM" id="SignalP"/>
    </source>
</evidence>
<feature type="chain" id="PRO_5045477937" description="PA14 domain-containing protein" evidence="1">
    <location>
        <begin position="22"/>
        <end position="404"/>
    </location>
</feature>
<name>A0ABP0C6I6_9PEZI</name>
<dbReference type="InterPro" id="IPR037524">
    <property type="entry name" value="PA14/GLEYA"/>
</dbReference>
<feature type="signal peptide" evidence="1">
    <location>
        <begin position="1"/>
        <end position="21"/>
    </location>
</feature>
<dbReference type="Pfam" id="PF10528">
    <property type="entry name" value="GLEYA"/>
    <property type="match status" value="1"/>
</dbReference>
<evidence type="ECO:0000259" key="2">
    <source>
        <dbReference type="PROSITE" id="PS51820"/>
    </source>
</evidence>
<keyword evidence="1" id="KW-0732">Signal</keyword>
<keyword evidence="4" id="KW-1185">Reference proteome</keyword>
<sequence>MWTSPRQLALLGLAVAGQVHAKPVKGISELECLAVDLVVLALDACTTATAFCSNYLSIPTITKTATVTTSLTTTQITSSTTGTNIITESTVTQTQTATATVTTCILSQAEEDSSSDSYKKRNVGPRPCRPATRKAIPTALSKFSQDEISTACSCLGIPTPTVTVTATATATKPTTSIINIAATSDVTATSVITITTTTTDIVCPTPSQCNNQGLQFALYPNNQGDSSDATYSIFDPTVYKTETPEFSGITSTAGGFDYSYVQEITVYGTSYEFESDYFVLDHRGYIFAAENGSYTITFTNVDDIVLLWLGANAYAGWTRANANAGIYFGEGGDGSASVDMVEGEYMPIRIMYAQAQGAAVFQVSITAPDGTVFLSSSTENSPYLVQYSCDLVSAPQFPAWGSET</sequence>
<organism evidence="3 4">
    <name type="scientific">Sporothrix eucalyptigena</name>
    <dbReference type="NCBI Taxonomy" id="1812306"/>
    <lineage>
        <taxon>Eukaryota</taxon>
        <taxon>Fungi</taxon>
        <taxon>Dikarya</taxon>
        <taxon>Ascomycota</taxon>
        <taxon>Pezizomycotina</taxon>
        <taxon>Sordariomycetes</taxon>
        <taxon>Sordariomycetidae</taxon>
        <taxon>Ophiostomatales</taxon>
        <taxon>Ophiostomataceae</taxon>
        <taxon>Sporothrix</taxon>
    </lineage>
</organism>